<accession>D9SKW3</accession>
<dbReference type="RefSeq" id="WP_010073876.1">
    <property type="nucleotide sequence ID" value="NC_014393.1"/>
</dbReference>
<sequence>MSRVGERLKETRIKQGLSQKQLAKKIGAAENFINDIELGRKVIPEAIIDKLSKALGENLNDMTMYNDEAEEKASEAKRPQKSYPNFSSPKAKKEEAPDAAWSSAFGSILRSIPVFDYNMNKPLATKEFPIKANKINGYSQDKVFMLQIEDDEMLGYRIAKGDLAFCHVENEIQNNKLYFVEYKGERMVRQVKKLDNTKILLISNMKAQNIETAIVKEVKLLGQLDYIELKL</sequence>
<dbReference type="EMBL" id="CP002160">
    <property type="protein sequence ID" value="ADL53535.1"/>
    <property type="molecule type" value="Genomic_DNA"/>
</dbReference>
<evidence type="ECO:0000259" key="3">
    <source>
        <dbReference type="PROSITE" id="PS50943"/>
    </source>
</evidence>
<gene>
    <name evidence="4" type="ordered locus">Clocel_3869</name>
</gene>
<keyword evidence="1" id="KW-0238">DNA-binding</keyword>
<dbReference type="InterPro" id="IPR036286">
    <property type="entry name" value="LexA/Signal_pep-like_sf"/>
</dbReference>
<organism evidence="4 5">
    <name type="scientific">Clostridium cellulovorans (strain ATCC 35296 / DSM 3052 / OCM 3 / 743B)</name>
    <dbReference type="NCBI Taxonomy" id="573061"/>
    <lineage>
        <taxon>Bacteria</taxon>
        <taxon>Bacillati</taxon>
        <taxon>Bacillota</taxon>
        <taxon>Clostridia</taxon>
        <taxon>Eubacteriales</taxon>
        <taxon>Clostridiaceae</taxon>
        <taxon>Clostridium</taxon>
    </lineage>
</organism>
<dbReference type="Pfam" id="PF01381">
    <property type="entry name" value="HTH_3"/>
    <property type="match status" value="1"/>
</dbReference>
<evidence type="ECO:0000256" key="1">
    <source>
        <dbReference type="ARBA" id="ARBA00023125"/>
    </source>
</evidence>
<dbReference type="CDD" id="cd00093">
    <property type="entry name" value="HTH_XRE"/>
    <property type="match status" value="1"/>
</dbReference>
<dbReference type="Gene3D" id="1.10.260.40">
    <property type="entry name" value="lambda repressor-like DNA-binding domains"/>
    <property type="match status" value="1"/>
</dbReference>
<dbReference type="KEGG" id="ccb:Clocel_3869"/>
<protein>
    <submittedName>
        <fullName evidence="4">Helix-turn-helix domain protein</fullName>
    </submittedName>
</protein>
<dbReference type="STRING" id="573061.Clocel_3869"/>
<dbReference type="OrthoDB" id="14949at2"/>
<keyword evidence="5" id="KW-1185">Reference proteome</keyword>
<dbReference type="Gene3D" id="2.10.109.10">
    <property type="entry name" value="Umud Fragment, subunit A"/>
    <property type="match status" value="1"/>
</dbReference>
<dbReference type="InterPro" id="IPR015927">
    <property type="entry name" value="Peptidase_S24_S26A/B/C"/>
</dbReference>
<dbReference type="HOGENOM" id="CLU_1259633_0_0_9"/>
<reference evidence="4 5" key="1">
    <citation type="submission" date="2010-08" db="EMBL/GenBank/DDBJ databases">
        <title>Complete sequence of Clostridium cellulovorans 743B.</title>
        <authorList>
            <consortium name="US DOE Joint Genome Institute"/>
            <person name="Lucas S."/>
            <person name="Copeland A."/>
            <person name="Lapidus A."/>
            <person name="Cheng J.-F."/>
            <person name="Bruce D."/>
            <person name="Goodwin L."/>
            <person name="Pitluck S."/>
            <person name="Chertkov O."/>
            <person name="Detter J.C."/>
            <person name="Han C."/>
            <person name="Tapia R."/>
            <person name="Land M."/>
            <person name="Hauser L."/>
            <person name="Chang Y.-J."/>
            <person name="Jeffries C."/>
            <person name="Kyrpides N."/>
            <person name="Ivanova N."/>
            <person name="Mikhailova N."/>
            <person name="Hemme C.L."/>
            <person name="Woyke T."/>
        </authorList>
    </citation>
    <scope>NUCLEOTIDE SEQUENCE [LARGE SCALE GENOMIC DNA]</scope>
    <source>
        <strain evidence="5">ATCC 35296 / DSM 3052 / OCM 3 / 743B</strain>
    </source>
</reference>
<feature type="region of interest" description="Disordered" evidence="2">
    <location>
        <begin position="69"/>
        <end position="94"/>
    </location>
</feature>
<dbReference type="PROSITE" id="PS50943">
    <property type="entry name" value="HTH_CROC1"/>
    <property type="match status" value="1"/>
</dbReference>
<dbReference type="Proteomes" id="UP000002730">
    <property type="component" value="Chromosome"/>
</dbReference>
<dbReference type="AlphaFoldDB" id="D9SKW3"/>
<dbReference type="InterPro" id="IPR001387">
    <property type="entry name" value="Cro/C1-type_HTH"/>
</dbReference>
<proteinExistence type="predicted"/>
<evidence type="ECO:0000313" key="4">
    <source>
        <dbReference type="EMBL" id="ADL53535.1"/>
    </source>
</evidence>
<dbReference type="InterPro" id="IPR010982">
    <property type="entry name" value="Lambda_DNA-bd_dom_sf"/>
</dbReference>
<dbReference type="SUPFAM" id="SSF47413">
    <property type="entry name" value="lambda repressor-like DNA-binding domains"/>
    <property type="match status" value="1"/>
</dbReference>
<dbReference type="Pfam" id="PF00717">
    <property type="entry name" value="Peptidase_S24"/>
    <property type="match status" value="1"/>
</dbReference>
<dbReference type="SMART" id="SM00530">
    <property type="entry name" value="HTH_XRE"/>
    <property type="match status" value="1"/>
</dbReference>
<dbReference type="eggNOG" id="COG1813">
    <property type="taxonomic scope" value="Bacteria"/>
</dbReference>
<evidence type="ECO:0000256" key="2">
    <source>
        <dbReference type="SAM" id="MobiDB-lite"/>
    </source>
</evidence>
<dbReference type="SUPFAM" id="SSF51306">
    <property type="entry name" value="LexA/Signal peptidase"/>
    <property type="match status" value="1"/>
</dbReference>
<dbReference type="PANTHER" id="PTHR46558:SF3">
    <property type="entry name" value="TRANSCRIPTIONAL REGULATOR"/>
    <property type="match status" value="1"/>
</dbReference>
<dbReference type="PANTHER" id="PTHR46558">
    <property type="entry name" value="TRACRIPTIONAL REGULATORY PROTEIN-RELATED-RELATED"/>
    <property type="match status" value="1"/>
</dbReference>
<evidence type="ECO:0000313" key="5">
    <source>
        <dbReference type="Proteomes" id="UP000002730"/>
    </source>
</evidence>
<dbReference type="GO" id="GO:0003677">
    <property type="term" value="F:DNA binding"/>
    <property type="evidence" value="ECO:0007669"/>
    <property type="project" value="UniProtKB-KW"/>
</dbReference>
<feature type="domain" description="HTH cro/C1-type" evidence="3">
    <location>
        <begin position="8"/>
        <end position="62"/>
    </location>
</feature>
<name>D9SKW3_CLOC7</name>